<keyword evidence="6 13" id="KW-0812">Transmembrane</keyword>
<dbReference type="KEGG" id="taqu:KDW03_06185"/>
<keyword evidence="14" id="KW-0282">Flagellum</keyword>
<evidence type="ECO:0000313" key="14">
    <source>
        <dbReference type="EMBL" id="URA09094.1"/>
    </source>
</evidence>
<dbReference type="AlphaFoldDB" id="A0AAX3BA43"/>
<keyword evidence="5 13" id="KW-1003">Cell membrane</keyword>
<sequence length="382" mass="43754">MSTRSWLLSLYPELVSIEIDLQLFAAEDEGRTEEPTEYKKRKAREEGQIPRSQELTAIIVFLIVFWAVSLIAAYLWRLFFSLFRFYLENILNFSFSSGNFSALYINMLWIVAQILLPIFLVAVVAAIISNALQGGFVFTTKRIQFNLAKIWGNIGKNFVRMFWSVETLFNMAKSLLKLVGVFSVAILFMLNRFGQLITLARMTVLESVEFLAVFIFQFVSTVGILLLVFAVVDYAFQRWNFIQSLKMTKQEIKEEFKEMEGNPEIKAKIREMQRRFLSQNLAREVPKADVVITNPTHIAVALKYDPHYMNAPVVIAKGEGPIAERIKALAKENDIYVIENKPLARSLYQLVDVGEEIPPEFFEAVARILSIVYQARGKSVVA</sequence>
<keyword evidence="9 13" id="KW-1133">Transmembrane helix</keyword>
<feature type="transmembrane region" description="Helical" evidence="13">
    <location>
        <begin position="210"/>
        <end position="236"/>
    </location>
</feature>
<evidence type="ECO:0000313" key="15">
    <source>
        <dbReference type="Proteomes" id="UP001056539"/>
    </source>
</evidence>
<comment type="similarity">
    <text evidence="2 13">Belongs to the type III secretion exporter family.</text>
</comment>
<dbReference type="PRINTS" id="PR00950">
    <property type="entry name" value="TYPE3IMSPROT"/>
</dbReference>
<evidence type="ECO:0000256" key="7">
    <source>
        <dbReference type="ARBA" id="ARBA00022795"/>
    </source>
</evidence>
<name>A0AAX3BA43_9SPIR</name>
<evidence type="ECO:0000256" key="3">
    <source>
        <dbReference type="ARBA" id="ARBA00021622"/>
    </source>
</evidence>
<dbReference type="EMBL" id="CP073355">
    <property type="protein sequence ID" value="URA09094.1"/>
    <property type="molecule type" value="Genomic_DNA"/>
</dbReference>
<keyword evidence="4 13" id="KW-0813">Transport</keyword>
<dbReference type="InterPro" id="IPR029025">
    <property type="entry name" value="T3SS_substrate_exporter_C"/>
</dbReference>
<dbReference type="PANTHER" id="PTHR30531:SF12">
    <property type="entry name" value="FLAGELLAR BIOSYNTHETIC PROTEIN FLHB"/>
    <property type="match status" value="1"/>
</dbReference>
<evidence type="ECO:0000256" key="4">
    <source>
        <dbReference type="ARBA" id="ARBA00022448"/>
    </source>
</evidence>
<dbReference type="RefSeq" id="WP_271434220.1">
    <property type="nucleotide sequence ID" value="NZ_CP073355.1"/>
</dbReference>
<feature type="transmembrane region" description="Helical" evidence="13">
    <location>
        <begin position="58"/>
        <end position="87"/>
    </location>
</feature>
<feature type="transmembrane region" description="Helical" evidence="13">
    <location>
        <begin position="107"/>
        <end position="132"/>
    </location>
</feature>
<evidence type="ECO:0000256" key="2">
    <source>
        <dbReference type="ARBA" id="ARBA00010690"/>
    </source>
</evidence>
<dbReference type="NCBIfam" id="TIGR00328">
    <property type="entry name" value="flhB"/>
    <property type="match status" value="1"/>
</dbReference>
<proteinExistence type="inferred from homology"/>
<reference evidence="14" key="1">
    <citation type="submission" date="2021-04" db="EMBL/GenBank/DDBJ databases">
        <authorList>
            <person name="Postec A."/>
        </authorList>
    </citation>
    <scope>NUCLEOTIDE SEQUENCE</scope>
    <source>
        <strain evidence="14">F1F22</strain>
    </source>
</reference>
<evidence type="ECO:0000256" key="13">
    <source>
        <dbReference type="RuleBase" id="RU364091"/>
    </source>
</evidence>
<evidence type="ECO:0000256" key="8">
    <source>
        <dbReference type="ARBA" id="ARBA00022927"/>
    </source>
</evidence>
<reference evidence="14" key="2">
    <citation type="submission" date="2022-06" db="EMBL/GenBank/DDBJ databases">
        <title>Thermospira aquatica gen. nov., sp. nov.</title>
        <authorList>
            <person name="Ben Ali Gam Z."/>
            <person name="Labat M."/>
        </authorList>
    </citation>
    <scope>NUCLEOTIDE SEQUENCE</scope>
    <source>
        <strain evidence="14">F1F22</strain>
    </source>
</reference>
<keyword evidence="15" id="KW-1185">Reference proteome</keyword>
<evidence type="ECO:0000256" key="6">
    <source>
        <dbReference type="ARBA" id="ARBA00022692"/>
    </source>
</evidence>
<evidence type="ECO:0000256" key="9">
    <source>
        <dbReference type="ARBA" id="ARBA00022989"/>
    </source>
</evidence>
<evidence type="ECO:0000256" key="5">
    <source>
        <dbReference type="ARBA" id="ARBA00022475"/>
    </source>
</evidence>
<dbReference type="Gene3D" id="3.40.1690.10">
    <property type="entry name" value="secretion proteins EscU"/>
    <property type="match status" value="1"/>
</dbReference>
<dbReference type="GO" id="GO:0044780">
    <property type="term" value="P:bacterial-type flagellum assembly"/>
    <property type="evidence" value="ECO:0007669"/>
    <property type="project" value="InterPro"/>
</dbReference>
<dbReference type="PANTHER" id="PTHR30531">
    <property type="entry name" value="FLAGELLAR BIOSYNTHETIC PROTEIN FLHB"/>
    <property type="match status" value="1"/>
</dbReference>
<gene>
    <name evidence="13 14" type="primary">flhB</name>
    <name evidence="14" type="ORF">KDW03_06185</name>
</gene>
<dbReference type="GO" id="GO:0009306">
    <property type="term" value="P:protein secretion"/>
    <property type="evidence" value="ECO:0007669"/>
    <property type="project" value="InterPro"/>
</dbReference>
<keyword evidence="14" id="KW-0966">Cell projection</keyword>
<dbReference type="SUPFAM" id="SSF160544">
    <property type="entry name" value="EscU C-terminal domain-like"/>
    <property type="match status" value="1"/>
</dbReference>
<keyword evidence="8 13" id="KW-0653">Protein transport</keyword>
<comment type="subcellular location">
    <subcellularLocation>
        <location evidence="1">Cell membrane</location>
        <topology evidence="1">Multi-pass membrane protein</topology>
    </subcellularLocation>
</comment>
<dbReference type="Proteomes" id="UP001056539">
    <property type="component" value="Chromosome"/>
</dbReference>
<keyword evidence="11 13" id="KW-1006">Bacterial flagellum protein export</keyword>
<evidence type="ECO:0000256" key="1">
    <source>
        <dbReference type="ARBA" id="ARBA00004651"/>
    </source>
</evidence>
<dbReference type="Pfam" id="PF01312">
    <property type="entry name" value="Bac_export_2"/>
    <property type="match status" value="1"/>
</dbReference>
<keyword evidence="14" id="KW-0969">Cilium</keyword>
<dbReference type="InterPro" id="IPR006136">
    <property type="entry name" value="FlhB"/>
</dbReference>
<feature type="transmembrane region" description="Helical" evidence="13">
    <location>
        <begin position="168"/>
        <end position="190"/>
    </location>
</feature>
<evidence type="ECO:0000256" key="12">
    <source>
        <dbReference type="ARBA" id="ARBA00025078"/>
    </source>
</evidence>
<keyword evidence="10 13" id="KW-0472">Membrane</keyword>
<organism evidence="14 15">
    <name type="scientific">Thermospira aquatica</name>
    <dbReference type="NCBI Taxonomy" id="2828656"/>
    <lineage>
        <taxon>Bacteria</taxon>
        <taxon>Pseudomonadati</taxon>
        <taxon>Spirochaetota</taxon>
        <taxon>Spirochaetia</taxon>
        <taxon>Brevinematales</taxon>
        <taxon>Thermospiraceae</taxon>
        <taxon>Thermospira</taxon>
    </lineage>
</organism>
<accession>A0AAX3BA43</accession>
<keyword evidence="7 13" id="KW-1005">Bacterial flagellum biogenesis</keyword>
<comment type="function">
    <text evidence="12 13">Required for formation of the rod structure in the basal body of the flagellar apparatus. Together with FliI and FliH, may constitute the export apparatus of flagellin.</text>
</comment>
<dbReference type="InterPro" id="IPR006135">
    <property type="entry name" value="T3SS_substrate_exporter"/>
</dbReference>
<evidence type="ECO:0000256" key="10">
    <source>
        <dbReference type="ARBA" id="ARBA00023136"/>
    </source>
</evidence>
<dbReference type="GO" id="GO:0005886">
    <property type="term" value="C:plasma membrane"/>
    <property type="evidence" value="ECO:0007669"/>
    <property type="project" value="UniProtKB-SubCell"/>
</dbReference>
<dbReference type="Gene3D" id="6.10.250.2080">
    <property type="match status" value="1"/>
</dbReference>
<evidence type="ECO:0000256" key="11">
    <source>
        <dbReference type="ARBA" id="ARBA00023225"/>
    </source>
</evidence>
<protein>
    <recommendedName>
        <fullName evidence="3 13">Flagellar biosynthetic protein FlhB</fullName>
    </recommendedName>
</protein>